<feature type="transmembrane region" description="Helical" evidence="7">
    <location>
        <begin position="12"/>
        <end position="33"/>
    </location>
</feature>
<dbReference type="InterPro" id="IPR050638">
    <property type="entry name" value="AA-Vitamin_Transporters"/>
</dbReference>
<dbReference type="GO" id="GO:0005886">
    <property type="term" value="C:plasma membrane"/>
    <property type="evidence" value="ECO:0007669"/>
    <property type="project" value="UniProtKB-SubCell"/>
</dbReference>
<name>A0A6M0RCK9_9CLOT</name>
<evidence type="ECO:0000256" key="4">
    <source>
        <dbReference type="ARBA" id="ARBA00022692"/>
    </source>
</evidence>
<evidence type="ECO:0000256" key="2">
    <source>
        <dbReference type="ARBA" id="ARBA00007362"/>
    </source>
</evidence>
<feature type="transmembrane region" description="Helical" evidence="7">
    <location>
        <begin position="170"/>
        <end position="186"/>
    </location>
</feature>
<dbReference type="EMBL" id="SXDP01000004">
    <property type="protein sequence ID" value="NEZ46908.1"/>
    <property type="molecule type" value="Genomic_DNA"/>
</dbReference>
<dbReference type="SUPFAM" id="SSF103481">
    <property type="entry name" value="Multidrug resistance efflux transporter EmrE"/>
    <property type="match status" value="2"/>
</dbReference>
<keyword evidence="3" id="KW-1003">Cell membrane</keyword>
<feature type="transmembrane region" description="Helical" evidence="7">
    <location>
        <begin position="198"/>
        <end position="218"/>
    </location>
</feature>
<evidence type="ECO:0000259" key="8">
    <source>
        <dbReference type="Pfam" id="PF00892"/>
    </source>
</evidence>
<keyword evidence="6 7" id="KW-0472">Membrane</keyword>
<protein>
    <submittedName>
        <fullName evidence="9">DMT family transporter</fullName>
    </submittedName>
</protein>
<evidence type="ECO:0000256" key="3">
    <source>
        <dbReference type="ARBA" id="ARBA00022475"/>
    </source>
</evidence>
<dbReference type="AlphaFoldDB" id="A0A6M0RCK9"/>
<feature type="transmembrane region" description="Helical" evidence="7">
    <location>
        <begin position="261"/>
        <end position="279"/>
    </location>
</feature>
<dbReference type="PANTHER" id="PTHR32322:SF18">
    <property type="entry name" value="S-ADENOSYLMETHIONINE_S-ADENOSYLHOMOCYSTEINE TRANSPORTER"/>
    <property type="match status" value="1"/>
</dbReference>
<comment type="similarity">
    <text evidence="2">Belongs to the EamA transporter family.</text>
</comment>
<dbReference type="PANTHER" id="PTHR32322">
    <property type="entry name" value="INNER MEMBRANE TRANSPORTER"/>
    <property type="match status" value="1"/>
</dbReference>
<organism evidence="9 10">
    <name type="scientific">Clostridium niameyense</name>
    <dbReference type="NCBI Taxonomy" id="1622073"/>
    <lineage>
        <taxon>Bacteria</taxon>
        <taxon>Bacillati</taxon>
        <taxon>Bacillota</taxon>
        <taxon>Clostridia</taxon>
        <taxon>Eubacteriales</taxon>
        <taxon>Clostridiaceae</taxon>
        <taxon>Clostridium</taxon>
    </lineage>
</organism>
<keyword evidence="10" id="KW-1185">Reference proteome</keyword>
<dbReference type="Proteomes" id="UP000473885">
    <property type="component" value="Unassembled WGS sequence"/>
</dbReference>
<proteinExistence type="inferred from homology"/>
<evidence type="ECO:0000256" key="5">
    <source>
        <dbReference type="ARBA" id="ARBA00022989"/>
    </source>
</evidence>
<feature type="domain" description="EamA" evidence="8">
    <location>
        <begin position="167"/>
        <end position="302"/>
    </location>
</feature>
<comment type="caution">
    <text evidence="9">The sequence shown here is derived from an EMBL/GenBank/DDBJ whole genome shotgun (WGS) entry which is preliminary data.</text>
</comment>
<dbReference type="InterPro" id="IPR000620">
    <property type="entry name" value="EamA_dom"/>
</dbReference>
<feature type="transmembrane region" description="Helical" evidence="7">
    <location>
        <begin position="112"/>
        <end position="132"/>
    </location>
</feature>
<feature type="transmembrane region" description="Helical" evidence="7">
    <location>
        <begin position="141"/>
        <end position="158"/>
    </location>
</feature>
<feature type="transmembrane region" description="Helical" evidence="7">
    <location>
        <begin position="230"/>
        <end position="249"/>
    </location>
</feature>
<evidence type="ECO:0000256" key="7">
    <source>
        <dbReference type="SAM" id="Phobius"/>
    </source>
</evidence>
<accession>A0A6M0RCK9</accession>
<comment type="subcellular location">
    <subcellularLocation>
        <location evidence="1">Cell membrane</location>
        <topology evidence="1">Multi-pass membrane protein</topology>
    </subcellularLocation>
</comment>
<gene>
    <name evidence="9" type="ORF">FDF74_06745</name>
</gene>
<evidence type="ECO:0000313" key="9">
    <source>
        <dbReference type="EMBL" id="NEZ46908.1"/>
    </source>
</evidence>
<evidence type="ECO:0000313" key="10">
    <source>
        <dbReference type="Proteomes" id="UP000473885"/>
    </source>
</evidence>
<evidence type="ECO:0000256" key="6">
    <source>
        <dbReference type="ARBA" id="ARBA00023136"/>
    </source>
</evidence>
<dbReference type="Pfam" id="PF00892">
    <property type="entry name" value="EamA"/>
    <property type="match status" value="2"/>
</dbReference>
<keyword evidence="4 7" id="KW-0812">Transmembrane</keyword>
<dbReference type="RefSeq" id="WP_163249078.1">
    <property type="nucleotide sequence ID" value="NZ_SXDP01000004.1"/>
</dbReference>
<feature type="transmembrane region" description="Helical" evidence="7">
    <location>
        <begin position="81"/>
        <end position="100"/>
    </location>
</feature>
<keyword evidence="5 7" id="KW-1133">Transmembrane helix</keyword>
<reference evidence="9 10" key="1">
    <citation type="submission" date="2019-04" db="EMBL/GenBank/DDBJ databases">
        <title>Genome sequencing of Clostridium botulinum Groups I-IV and Clostridium butyricum.</title>
        <authorList>
            <person name="Brunt J."/>
            <person name="Van Vliet A.H.M."/>
            <person name="Stringer S.C."/>
            <person name="Carter A.T."/>
            <person name="Peck M.W."/>
        </authorList>
    </citation>
    <scope>NUCLEOTIDE SEQUENCE [LARGE SCALE GENOMIC DNA]</scope>
    <source>
        <strain evidence="9 10">IFR 18/094</strain>
    </source>
</reference>
<dbReference type="InterPro" id="IPR037185">
    <property type="entry name" value="EmrE-like"/>
</dbReference>
<sequence length="308" mass="34370">MKTTEIFSKNPYKTILASISCILWGSAFPVLKISYGELQMSQNDMIARILLAGIRFFLASTIIFLFITFILKKSIKINKTYLLKLLIIGILQTSLYYFLFYTGVANTQGMKAAIIGAMEIFFVIIIAHIIYTNDKINKTKIIGLILGFLGIIIVNWGSSFRLDFNFKGEGFLILSSFIGAISAILAKNLSRKLHPSLITAWQMFLGSIILLVFGYINLSSNAIVFNTKGSLLLIYSAFLSATAFSIWYALLKYNKAGEISLYKFITPVSGAILSSIFLPNEKFTFNILISLILVVLGIILVNINLNRD</sequence>
<feature type="transmembrane region" description="Helical" evidence="7">
    <location>
        <begin position="45"/>
        <end position="69"/>
    </location>
</feature>
<feature type="transmembrane region" description="Helical" evidence="7">
    <location>
        <begin position="285"/>
        <end position="305"/>
    </location>
</feature>
<evidence type="ECO:0000256" key="1">
    <source>
        <dbReference type="ARBA" id="ARBA00004651"/>
    </source>
</evidence>
<feature type="domain" description="EamA" evidence="8">
    <location>
        <begin position="15"/>
        <end position="155"/>
    </location>
</feature>